<gene>
    <name evidence="2" type="ORF">F964_00916</name>
</gene>
<evidence type="ECO:0000256" key="1">
    <source>
        <dbReference type="SAM" id="SignalP"/>
    </source>
</evidence>
<dbReference type="RefSeq" id="WP_004718904.1">
    <property type="nucleotide sequence ID" value="NZ_KB849456.1"/>
</dbReference>
<proteinExistence type="predicted"/>
<reference evidence="2 3" key="1">
    <citation type="submission" date="2013-02" db="EMBL/GenBank/DDBJ databases">
        <title>The Genome Sequence of Acinetobacter guillouiae NIPH 991.</title>
        <authorList>
            <consortium name="The Broad Institute Genome Sequencing Platform"/>
            <consortium name="The Broad Institute Genome Sequencing Center for Infectious Disease"/>
            <person name="Cerqueira G."/>
            <person name="Feldgarden M."/>
            <person name="Courvalin P."/>
            <person name="Perichon B."/>
            <person name="Grillot-Courvalin C."/>
            <person name="Clermont D."/>
            <person name="Rocha E."/>
            <person name="Yoon E.-J."/>
            <person name="Nemec A."/>
            <person name="Walker B."/>
            <person name="Young S.K."/>
            <person name="Zeng Q."/>
            <person name="Gargeya S."/>
            <person name="Fitzgerald M."/>
            <person name="Haas B."/>
            <person name="Abouelleil A."/>
            <person name="Alvarado L."/>
            <person name="Arachchi H.M."/>
            <person name="Berlin A.M."/>
            <person name="Chapman S.B."/>
            <person name="Dewar J."/>
            <person name="Goldberg J."/>
            <person name="Griggs A."/>
            <person name="Gujja S."/>
            <person name="Hansen M."/>
            <person name="Howarth C."/>
            <person name="Imamovic A."/>
            <person name="Larimer J."/>
            <person name="McCowan C."/>
            <person name="Murphy C."/>
            <person name="Neiman D."/>
            <person name="Pearson M."/>
            <person name="Priest M."/>
            <person name="Roberts A."/>
            <person name="Saif S."/>
            <person name="Shea T."/>
            <person name="Sisk P."/>
            <person name="Sykes S."/>
            <person name="Wortman J."/>
            <person name="Nusbaum C."/>
            <person name="Birren B."/>
        </authorList>
    </citation>
    <scope>NUCLEOTIDE SEQUENCE [LARGE SCALE GENOMIC DNA]</scope>
    <source>
        <strain evidence="2 3">NIPH 991</strain>
    </source>
</reference>
<accession>N8YAV4</accession>
<feature type="chain" id="PRO_5004136882" description="TIGR04219 family outer membrane beta-barrel protein" evidence="1">
    <location>
        <begin position="22"/>
        <end position="248"/>
    </location>
</feature>
<name>N8YAV4_ACIGI</name>
<keyword evidence="3" id="KW-1185">Reference proteome</keyword>
<dbReference type="HOGENOM" id="CLU_093491_1_0_6"/>
<dbReference type="AlphaFoldDB" id="N8YAV4"/>
<evidence type="ECO:0000313" key="3">
    <source>
        <dbReference type="Proteomes" id="UP000013148"/>
    </source>
</evidence>
<dbReference type="EMBL" id="APPJ01000008">
    <property type="protein sequence ID" value="ENV18419.1"/>
    <property type="molecule type" value="Genomic_DNA"/>
</dbReference>
<dbReference type="eggNOG" id="COG3637">
    <property type="taxonomic scope" value="Bacteria"/>
</dbReference>
<dbReference type="Proteomes" id="UP000013148">
    <property type="component" value="Unassembled WGS sequence"/>
</dbReference>
<evidence type="ECO:0000313" key="2">
    <source>
        <dbReference type="EMBL" id="ENV18419.1"/>
    </source>
</evidence>
<keyword evidence="1" id="KW-0732">Signal</keyword>
<protein>
    <recommendedName>
        <fullName evidence="4">TIGR04219 family outer membrane beta-barrel protein</fullName>
    </recommendedName>
</protein>
<feature type="signal peptide" evidence="1">
    <location>
        <begin position="1"/>
        <end position="21"/>
    </location>
</feature>
<comment type="caution">
    <text evidence="2">The sequence shown here is derived from an EMBL/GenBank/DDBJ whole genome shotgun (WGS) entry which is preliminary data.</text>
</comment>
<dbReference type="InterPro" id="IPR026387">
    <property type="entry name" value="OMP_w_GlyGly"/>
</dbReference>
<dbReference type="NCBIfam" id="TIGR04219">
    <property type="entry name" value="OMP_w_GlyGly"/>
    <property type="match status" value="1"/>
</dbReference>
<evidence type="ECO:0008006" key="4">
    <source>
        <dbReference type="Google" id="ProtNLM"/>
    </source>
</evidence>
<organism evidence="2 3">
    <name type="scientific">Acinetobacter guillouiae NIPH 991</name>
    <dbReference type="NCBI Taxonomy" id="1217656"/>
    <lineage>
        <taxon>Bacteria</taxon>
        <taxon>Pseudomonadati</taxon>
        <taxon>Pseudomonadota</taxon>
        <taxon>Gammaproteobacteria</taxon>
        <taxon>Moraxellales</taxon>
        <taxon>Moraxellaceae</taxon>
        <taxon>Acinetobacter</taxon>
    </lineage>
</organism>
<dbReference type="PATRIC" id="fig|1217656.3.peg.894"/>
<sequence>MKSIQLPLFIATLGLSSFAQADFIGLKGDISYWSIGGDSQINHKTSSLSNKTGTDNLLLDPYTGLNAKHDLDTKGTIQASVAFEHPIPIIPNVKLKYTKLDTETESNNEFAKTKIDLDHTDLILYYEILDNIVKADVGVGATKLNGTVKQFSQNVDVDEYAPILYAEAGAKLPFTGLSAKAEATYTNVNDVKITDAQAEIQYDFVKSIVLDLGAKVGYRVLNIELSDLDNRDMKFNFKGPYIGLNAHF</sequence>